<evidence type="ECO:0000313" key="6">
    <source>
        <dbReference type="Proteomes" id="UP001214530"/>
    </source>
</evidence>
<evidence type="ECO:0000256" key="2">
    <source>
        <dbReference type="ARBA" id="ARBA00022617"/>
    </source>
</evidence>
<dbReference type="InterPro" id="IPR012292">
    <property type="entry name" value="Globin/Proto"/>
</dbReference>
<sequence>MGVKQDIAELDDIILFVNSFYGRVQRDELIGPVFNNVIQDWEPHLKKMYAFWNAVLFGVPGFSGNPFARHAPLPIDEKHFERWLLLFNDTIESLFEGEIAELTKKKAATMAVMFISKLNHMKGGSGRVLV</sequence>
<accession>A0AAJ6B7T4</accession>
<dbReference type="Pfam" id="PF01152">
    <property type="entry name" value="Bac_globin"/>
    <property type="match status" value="1"/>
</dbReference>
<dbReference type="InterPro" id="IPR009050">
    <property type="entry name" value="Globin-like_sf"/>
</dbReference>
<dbReference type="EMBL" id="CP119313">
    <property type="protein sequence ID" value="WEK21437.1"/>
    <property type="molecule type" value="Genomic_DNA"/>
</dbReference>
<gene>
    <name evidence="5" type="ORF">P0Y49_09835</name>
</gene>
<dbReference type="GO" id="GO:0019825">
    <property type="term" value="F:oxygen binding"/>
    <property type="evidence" value="ECO:0007669"/>
    <property type="project" value="InterPro"/>
</dbReference>
<dbReference type="GO" id="GO:0046872">
    <property type="term" value="F:metal ion binding"/>
    <property type="evidence" value="ECO:0007669"/>
    <property type="project" value="UniProtKB-KW"/>
</dbReference>
<organism evidence="5 6">
    <name type="scientific">Candidatus Pedobacter colombiensis</name>
    <dbReference type="NCBI Taxonomy" id="3121371"/>
    <lineage>
        <taxon>Bacteria</taxon>
        <taxon>Pseudomonadati</taxon>
        <taxon>Bacteroidota</taxon>
        <taxon>Sphingobacteriia</taxon>
        <taxon>Sphingobacteriales</taxon>
        <taxon>Sphingobacteriaceae</taxon>
        <taxon>Pedobacter</taxon>
    </lineage>
</organism>
<keyword evidence="4" id="KW-0408">Iron</keyword>
<evidence type="ECO:0000256" key="1">
    <source>
        <dbReference type="ARBA" id="ARBA00022448"/>
    </source>
</evidence>
<dbReference type="Gene3D" id="1.10.490.10">
    <property type="entry name" value="Globins"/>
    <property type="match status" value="1"/>
</dbReference>
<keyword evidence="1" id="KW-0813">Transport</keyword>
<proteinExistence type="predicted"/>
<keyword evidence="3" id="KW-0479">Metal-binding</keyword>
<dbReference type="SUPFAM" id="SSF46458">
    <property type="entry name" value="Globin-like"/>
    <property type="match status" value="1"/>
</dbReference>
<evidence type="ECO:0000256" key="4">
    <source>
        <dbReference type="ARBA" id="ARBA00023004"/>
    </source>
</evidence>
<dbReference type="CDD" id="cd08916">
    <property type="entry name" value="TrHb3_P"/>
    <property type="match status" value="1"/>
</dbReference>
<evidence type="ECO:0000313" key="5">
    <source>
        <dbReference type="EMBL" id="WEK21437.1"/>
    </source>
</evidence>
<reference evidence="5" key="1">
    <citation type="submission" date="2023-03" db="EMBL/GenBank/DDBJ databases">
        <title>Andean soil-derived lignocellulolytic bacterial consortium as a source of novel taxa and putative plastic-active enzymes.</title>
        <authorList>
            <person name="Diaz-Garcia L."/>
            <person name="Chuvochina M."/>
            <person name="Feuerriegel G."/>
            <person name="Bunk B."/>
            <person name="Sproer C."/>
            <person name="Streit W.R."/>
            <person name="Rodriguez L.M."/>
            <person name="Overmann J."/>
            <person name="Jimenez D.J."/>
        </authorList>
    </citation>
    <scope>NUCLEOTIDE SEQUENCE</scope>
    <source>
        <strain evidence="5">MAG 3858</strain>
    </source>
</reference>
<dbReference type="GO" id="GO:0020037">
    <property type="term" value="F:heme binding"/>
    <property type="evidence" value="ECO:0007669"/>
    <property type="project" value="InterPro"/>
</dbReference>
<dbReference type="Proteomes" id="UP001214530">
    <property type="component" value="Chromosome"/>
</dbReference>
<dbReference type="InterPro" id="IPR001486">
    <property type="entry name" value="Hemoglobin_trunc"/>
</dbReference>
<dbReference type="AlphaFoldDB" id="A0AAJ6B7T4"/>
<evidence type="ECO:0000256" key="3">
    <source>
        <dbReference type="ARBA" id="ARBA00022723"/>
    </source>
</evidence>
<protein>
    <submittedName>
        <fullName evidence="5">Group III truncated hemoglobin</fullName>
    </submittedName>
</protein>
<keyword evidence="2" id="KW-0349">Heme</keyword>
<name>A0AAJ6B7T4_9SPHI</name>